<reference evidence="8" key="1">
    <citation type="journal article" date="2018" name="Algal Res.">
        <title>Characterization of plant carbon substrate utilization by Auxenochlorella protothecoides.</title>
        <authorList>
            <person name="Vogler B.W."/>
            <person name="Starkenburg S.R."/>
            <person name="Sudasinghe N."/>
            <person name="Schambach J.Y."/>
            <person name="Rollin J.A."/>
            <person name="Pattathil S."/>
            <person name="Barry A.N."/>
        </authorList>
    </citation>
    <scope>NUCLEOTIDE SEQUENCE [LARGE SCALE GENOMIC DNA]</scope>
    <source>
        <strain evidence="8">UTEX 25</strain>
    </source>
</reference>
<dbReference type="InterPro" id="IPR011761">
    <property type="entry name" value="ATP-grasp"/>
</dbReference>
<keyword evidence="1" id="KW-0436">Ligase</keyword>
<proteinExistence type="predicted"/>
<name>A0A3M7L3D3_AUXPR</name>
<evidence type="ECO:0000256" key="3">
    <source>
        <dbReference type="ARBA" id="ARBA00022840"/>
    </source>
</evidence>
<protein>
    <recommendedName>
        <fullName evidence="6">ATP-grasp domain-containing protein</fullName>
    </recommendedName>
</protein>
<dbReference type="InterPro" id="IPR041472">
    <property type="entry name" value="BL00235/CARNS1_N"/>
</dbReference>
<dbReference type="Proteomes" id="UP000279271">
    <property type="component" value="Unassembled WGS sequence"/>
</dbReference>
<feature type="region of interest" description="Disordered" evidence="5">
    <location>
        <begin position="581"/>
        <end position="609"/>
    </location>
</feature>
<evidence type="ECO:0000256" key="5">
    <source>
        <dbReference type="SAM" id="MobiDB-lite"/>
    </source>
</evidence>
<gene>
    <name evidence="7" type="ORF">APUTEX25_002329</name>
</gene>
<comment type="caution">
    <text evidence="7">The sequence shown here is derived from an EMBL/GenBank/DDBJ whole genome shotgun (WGS) entry which is preliminary data.</text>
</comment>
<accession>A0A3M7L3D3</accession>
<evidence type="ECO:0000313" key="7">
    <source>
        <dbReference type="EMBL" id="RMZ57097.1"/>
    </source>
</evidence>
<feature type="non-terminal residue" evidence="7">
    <location>
        <position position="1"/>
    </location>
</feature>
<evidence type="ECO:0000259" key="6">
    <source>
        <dbReference type="PROSITE" id="PS50975"/>
    </source>
</evidence>
<dbReference type="Pfam" id="PF18130">
    <property type="entry name" value="ATPgrasp_N"/>
    <property type="match status" value="2"/>
</dbReference>
<evidence type="ECO:0000256" key="1">
    <source>
        <dbReference type="ARBA" id="ARBA00022598"/>
    </source>
</evidence>
<sequence>SAGISIMSGIRSALTSALTGVAQTFKPKVAADSEAFPCLDVDTVTSEMESMAINAARIPSSAPTHVGADQVEYTLSPYGRRSGTEAVPSSLSKNSVKSNFLTQDVIGSLPKGLTRTEKEAVAASTPLSPSLNLLNSLPKGQVFKRSAAGVALRRSVLRGSVIVFITAGYTGKRFIFERAKELGVRSLVVDGPDSWAKTMEEEGVIERFIPLDMSDSDTVLDRALEAILAAKKAVGGDLDGVLSFSEMAQPLVARLAEKLGLQGPSPEVVDAARDKFATRKCMEAAGLPTPRNILIEKAEDIEKAAEHVGFPAVIKPIFGAASIGVVRVDDLAGLRAKHAEVCRQMSSARVVDGALLEGDGEEEGGNAGGWIQTTLMMEEYMDGPEVDVDVVMSEGQAVYGAVTDNWPTLEPYFNETGANSPSILPSAQQRELLELSVKSVQALGFSAGVFHVECKYTSRGARLIEVNCRMGGGLVRNTNLLVWGVDLVEEALLAAAGIPSRPNVASRPLRCLGEYLVNAPKTGVLGDLGFLREFAERKGVLLAKPCVAPGSKVVCVADGMPTWLVELQVEADTPRAALVTARGQGAGSKSQPLSGSPAKPAQARTAGKVDSESFPCISEGAPLSPEQAAEGLAALDINRATLPSNAPTLSRSLDASRTVVDYDLNPYNPRGGREVVPTSLKSSSIKSNFLTEAVIGSLPRGLSHSEREFIVANTPLSPSLNLLSSLPRDQVSARSVEGRTLRRHVLRGAVIVFITAGYSGKRFIFEKAKELGVRSVLIDGPDSWSQEGLGWTWMKTLLRDELETNGIVERFIGLDMTDADSVFDRALAAIEKVKKDFGELDGVVSFSEMAQPLVARLIEKLGLPGNSSAAVDSARDKHATRRCMSEAGLPTPRNFLITREDELDAASQLVGYPAVIKPIHGAASLGVVRVDDHEALLRAYARVRREMGSVRVHSGIVEQMASDDEGEGNFTTTLMMEEYLDGPEVDVDVVFSEGQAVYGAVTDNWPTLEPYFNETGSNSPSILPSAQQRELLELGVASVKALGFDMGVFHVECKYTSRGPRLIEVNCRMGGGPVRNMNLLVWGVDLVEEQLLLAAGIPSRPPVAPAPLTHLAEFSVNAQRSGVLADVSFLDKYDVMKDVLYVRPLVEAGAKVTCVEDGMPTWVCEIMVQHPTSTQAAIDYVNQIEAAIQKEMPIEARKAK</sequence>
<dbReference type="GO" id="GO:0016874">
    <property type="term" value="F:ligase activity"/>
    <property type="evidence" value="ECO:0007669"/>
    <property type="project" value="UniProtKB-KW"/>
</dbReference>
<dbReference type="PANTHER" id="PTHR43585">
    <property type="entry name" value="FUMIPYRROLE BIOSYNTHESIS PROTEIN C"/>
    <property type="match status" value="1"/>
</dbReference>
<feature type="domain" description="ATP-grasp" evidence="6">
    <location>
        <begin position="279"/>
        <end position="496"/>
    </location>
</feature>
<dbReference type="SMART" id="SM01209">
    <property type="entry name" value="GARS_A"/>
    <property type="match status" value="1"/>
</dbReference>
<dbReference type="PANTHER" id="PTHR43585:SF2">
    <property type="entry name" value="ATP-GRASP ENZYME FSQD"/>
    <property type="match status" value="1"/>
</dbReference>
<keyword evidence="3 4" id="KW-0067">ATP-binding</keyword>
<dbReference type="PROSITE" id="PS50975">
    <property type="entry name" value="ATP_GRASP"/>
    <property type="match status" value="2"/>
</dbReference>
<dbReference type="GO" id="GO:0005524">
    <property type="term" value="F:ATP binding"/>
    <property type="evidence" value="ECO:0007669"/>
    <property type="project" value="UniProtKB-UniRule"/>
</dbReference>
<dbReference type="SUPFAM" id="SSF56059">
    <property type="entry name" value="Glutathione synthetase ATP-binding domain-like"/>
    <property type="match status" value="2"/>
</dbReference>
<keyword evidence="2 4" id="KW-0547">Nucleotide-binding</keyword>
<organism evidence="7 8">
    <name type="scientific">Auxenochlorella protothecoides</name>
    <name type="common">Green microalga</name>
    <name type="synonym">Chlorella protothecoides</name>
    <dbReference type="NCBI Taxonomy" id="3075"/>
    <lineage>
        <taxon>Eukaryota</taxon>
        <taxon>Viridiplantae</taxon>
        <taxon>Chlorophyta</taxon>
        <taxon>core chlorophytes</taxon>
        <taxon>Trebouxiophyceae</taxon>
        <taxon>Chlorellales</taxon>
        <taxon>Chlorellaceae</taxon>
        <taxon>Auxenochlorella</taxon>
    </lineage>
</organism>
<dbReference type="AlphaFoldDB" id="A0A3M7L3D3"/>
<dbReference type="Pfam" id="PF13535">
    <property type="entry name" value="ATP-grasp_4"/>
    <property type="match status" value="2"/>
</dbReference>
<feature type="domain" description="ATP-grasp" evidence="6">
    <location>
        <begin position="881"/>
        <end position="1095"/>
    </location>
</feature>
<dbReference type="Gene3D" id="3.40.50.20">
    <property type="match status" value="2"/>
</dbReference>
<evidence type="ECO:0000256" key="4">
    <source>
        <dbReference type="PROSITE-ProRule" id="PRU00409"/>
    </source>
</evidence>
<dbReference type="InterPro" id="IPR052032">
    <property type="entry name" value="ATP-dep_AA_Ligase"/>
</dbReference>
<dbReference type="EMBL" id="QOKY01000130">
    <property type="protein sequence ID" value="RMZ57097.1"/>
    <property type="molecule type" value="Genomic_DNA"/>
</dbReference>
<evidence type="ECO:0000313" key="8">
    <source>
        <dbReference type="Proteomes" id="UP000279271"/>
    </source>
</evidence>
<evidence type="ECO:0000256" key="2">
    <source>
        <dbReference type="ARBA" id="ARBA00022741"/>
    </source>
</evidence>
<dbReference type="Gene3D" id="3.30.470.20">
    <property type="entry name" value="ATP-grasp fold, B domain"/>
    <property type="match status" value="2"/>
</dbReference>
<dbReference type="GO" id="GO:0046872">
    <property type="term" value="F:metal ion binding"/>
    <property type="evidence" value="ECO:0007669"/>
    <property type="project" value="InterPro"/>
</dbReference>